<reference evidence="1" key="1">
    <citation type="submission" date="2018-05" db="EMBL/GenBank/DDBJ databases">
        <authorList>
            <person name="Lanie J.A."/>
            <person name="Ng W.-L."/>
            <person name="Kazmierczak K.M."/>
            <person name="Andrzejewski T.M."/>
            <person name="Davidsen T.M."/>
            <person name="Wayne K.J."/>
            <person name="Tettelin H."/>
            <person name="Glass J.I."/>
            <person name="Rusch D."/>
            <person name="Podicherti R."/>
            <person name="Tsui H.-C.T."/>
            <person name="Winkler M.E."/>
        </authorList>
    </citation>
    <scope>NUCLEOTIDE SEQUENCE</scope>
</reference>
<protein>
    <submittedName>
        <fullName evidence="1">Uncharacterized protein</fullName>
    </submittedName>
</protein>
<name>A0A382BIZ4_9ZZZZ</name>
<evidence type="ECO:0000313" key="1">
    <source>
        <dbReference type="EMBL" id="SVB13826.1"/>
    </source>
</evidence>
<proteinExistence type="predicted"/>
<sequence>MQKGNLVGGVYSRIKVDSIETIRYTHRIDFILILR</sequence>
<accession>A0A382BIZ4</accession>
<organism evidence="1">
    <name type="scientific">marine metagenome</name>
    <dbReference type="NCBI Taxonomy" id="408172"/>
    <lineage>
        <taxon>unclassified sequences</taxon>
        <taxon>metagenomes</taxon>
        <taxon>ecological metagenomes</taxon>
    </lineage>
</organism>
<gene>
    <name evidence="1" type="ORF">METZ01_LOCUS166680</name>
</gene>
<dbReference type="EMBL" id="UINC01030057">
    <property type="protein sequence ID" value="SVB13826.1"/>
    <property type="molecule type" value="Genomic_DNA"/>
</dbReference>
<dbReference type="AlphaFoldDB" id="A0A382BIZ4"/>